<dbReference type="Proteomes" id="UP000297065">
    <property type="component" value="Chromosome"/>
</dbReference>
<evidence type="ECO:0000313" key="3">
    <source>
        <dbReference type="EMBL" id="QCC86619.1"/>
    </source>
</evidence>
<dbReference type="Gene3D" id="1.20.120.1490">
    <property type="match status" value="1"/>
</dbReference>
<organism evidence="3 4">
    <name type="scientific">Desulfovibrio desulfuricans</name>
    <dbReference type="NCBI Taxonomy" id="876"/>
    <lineage>
        <taxon>Bacteria</taxon>
        <taxon>Pseudomonadati</taxon>
        <taxon>Thermodesulfobacteriota</taxon>
        <taxon>Desulfovibrionia</taxon>
        <taxon>Desulfovibrionales</taxon>
        <taxon>Desulfovibrionaceae</taxon>
        <taxon>Desulfovibrio</taxon>
    </lineage>
</organism>
<evidence type="ECO:0000313" key="4">
    <source>
        <dbReference type="Proteomes" id="UP000297065"/>
    </source>
</evidence>
<name>A0A4P7UK91_DESDE</name>
<dbReference type="Pfam" id="PF13801">
    <property type="entry name" value="Metal_resist"/>
    <property type="match status" value="1"/>
</dbReference>
<feature type="region of interest" description="Disordered" evidence="1">
    <location>
        <begin position="140"/>
        <end position="166"/>
    </location>
</feature>
<accession>A0A4P7UK91</accession>
<gene>
    <name evidence="3" type="ORF">DDIC_12170</name>
</gene>
<protein>
    <submittedName>
        <fullName evidence="3">Periplasmic heavy metal sensor</fullName>
    </submittedName>
</protein>
<dbReference type="EMBL" id="CP036295">
    <property type="protein sequence ID" value="QCC86619.1"/>
    <property type="molecule type" value="Genomic_DNA"/>
</dbReference>
<feature type="signal peptide" evidence="2">
    <location>
        <begin position="1"/>
        <end position="30"/>
    </location>
</feature>
<keyword evidence="2" id="KW-0732">Signal</keyword>
<evidence type="ECO:0000256" key="2">
    <source>
        <dbReference type="SAM" id="SignalP"/>
    </source>
</evidence>
<reference evidence="3 4" key="1">
    <citation type="submission" date="2019-02" db="EMBL/GenBank/DDBJ databases">
        <title>Complete Genome Sequence of Desulfovibrio desulfuricans IC1, a Sulfonate Utilizing Anaerobe.</title>
        <authorList>
            <person name="Day L.A."/>
            <person name="De Leon K.B."/>
            <person name="Wall J.D."/>
        </authorList>
    </citation>
    <scope>NUCLEOTIDE SEQUENCE [LARGE SCALE GENOMIC DNA]</scope>
    <source>
        <strain evidence="3 4">IC1</strain>
    </source>
</reference>
<evidence type="ECO:0000256" key="1">
    <source>
        <dbReference type="SAM" id="MobiDB-lite"/>
    </source>
</evidence>
<sequence>MKSKNIAIATILAATLLGSAISVYSQPAPAGDMPEGMREMGGCQGEMPCPGMQGYGMHGMMGRGAYTPEQLQKYDAIVAEFAKQMEPVKDQMFIKRQELRALQNAANPDIAAVRATATEMLQLRKQLGQMHETMTQRLEKEVGKPAAAMPKKDAPTQAKHQHGAAQ</sequence>
<proteinExistence type="predicted"/>
<dbReference type="AlphaFoldDB" id="A0A4P7UK91"/>
<dbReference type="OrthoDB" id="5461369at2"/>
<dbReference type="RefSeq" id="WP_136400691.1">
    <property type="nucleotide sequence ID" value="NZ_CP036295.1"/>
</dbReference>
<dbReference type="InterPro" id="IPR025961">
    <property type="entry name" value="Metal_resist"/>
</dbReference>
<feature type="chain" id="PRO_5020439953" evidence="2">
    <location>
        <begin position="31"/>
        <end position="166"/>
    </location>
</feature>